<organism evidence="3 4">
    <name type="scientific">Pholiota conissans</name>
    <dbReference type="NCBI Taxonomy" id="109636"/>
    <lineage>
        <taxon>Eukaryota</taxon>
        <taxon>Fungi</taxon>
        <taxon>Dikarya</taxon>
        <taxon>Basidiomycota</taxon>
        <taxon>Agaricomycotina</taxon>
        <taxon>Agaricomycetes</taxon>
        <taxon>Agaricomycetidae</taxon>
        <taxon>Agaricales</taxon>
        <taxon>Agaricineae</taxon>
        <taxon>Strophariaceae</taxon>
        <taxon>Pholiota</taxon>
    </lineage>
</organism>
<evidence type="ECO:0000256" key="2">
    <source>
        <dbReference type="SAM" id="Phobius"/>
    </source>
</evidence>
<gene>
    <name evidence="3" type="ORF">BDN70DRAFT_353929</name>
</gene>
<keyword evidence="2" id="KW-0812">Transmembrane</keyword>
<dbReference type="Proteomes" id="UP000807469">
    <property type="component" value="Unassembled WGS sequence"/>
</dbReference>
<feature type="transmembrane region" description="Helical" evidence="2">
    <location>
        <begin position="163"/>
        <end position="185"/>
    </location>
</feature>
<keyword evidence="2" id="KW-1133">Transmembrane helix</keyword>
<feature type="region of interest" description="Disordered" evidence="1">
    <location>
        <begin position="91"/>
        <end position="158"/>
    </location>
</feature>
<dbReference type="OrthoDB" id="3068795at2759"/>
<feature type="compositionally biased region" description="Pro residues" evidence="1">
    <location>
        <begin position="338"/>
        <end position="353"/>
    </location>
</feature>
<protein>
    <submittedName>
        <fullName evidence="3">Uncharacterized protein</fullName>
    </submittedName>
</protein>
<feature type="compositionally biased region" description="Polar residues" evidence="1">
    <location>
        <begin position="388"/>
        <end position="414"/>
    </location>
</feature>
<feature type="region of interest" description="Disordered" evidence="1">
    <location>
        <begin position="388"/>
        <end position="417"/>
    </location>
</feature>
<comment type="caution">
    <text evidence="3">The sequence shown here is derived from an EMBL/GenBank/DDBJ whole genome shotgun (WGS) entry which is preliminary data.</text>
</comment>
<evidence type="ECO:0000256" key="1">
    <source>
        <dbReference type="SAM" id="MobiDB-lite"/>
    </source>
</evidence>
<feature type="compositionally biased region" description="Low complexity" evidence="1">
    <location>
        <begin position="131"/>
        <end position="154"/>
    </location>
</feature>
<feature type="compositionally biased region" description="Low complexity" evidence="1">
    <location>
        <begin position="320"/>
        <end position="334"/>
    </location>
</feature>
<name>A0A9P5YQY5_9AGAR</name>
<keyword evidence="4" id="KW-1185">Reference proteome</keyword>
<keyword evidence="2" id="KW-0472">Membrane</keyword>
<dbReference type="AlphaFoldDB" id="A0A9P5YQY5"/>
<accession>A0A9P5YQY5</accession>
<evidence type="ECO:0000313" key="4">
    <source>
        <dbReference type="Proteomes" id="UP000807469"/>
    </source>
</evidence>
<sequence length="485" mass="50139">MKSLANAPTLVAWTRGDNEDSSPLTFDLRLVQNDADAGLALANLSLDEGTDSGNGNVVFPSAGTFVLKAVTRNTNIGTSNKIVILPPISTTSSGSTSATATMISATSTTSGITTTAPSGPESTTMPPPSSPSSSTASTSSTSATPTSSRTAAKSLTPHPNLPALVGGILGSLTLLALLAALAIFLHRKRNAIRKRLTFNRDMMVQRRSAAFASLGLGGGGRGGNERAPTLPPIEPRASATFARDIEAGLVDSEHDINNSAEHQGESTERLVVPHLGTGHIVPSPKGPRAKRIATVVVQRSVGSPLSSPRIAASIPGVLASSSTPGPASTPTAGAIAVPAPPTSPAPTPLPAPPRTRRQKDLLARSGMLRRQMADLQLELDRLSLRSPSTTVSFPVGRSISSPTVRDSTTPTLGHSVSLNSPAVSSPVVASPMTTSSAPQGRAAEIRAALADMQRQMVWLKEQEGSMWALGMTDVMPAGHERYLRP</sequence>
<feature type="compositionally biased region" description="Low complexity" evidence="1">
    <location>
        <begin position="91"/>
        <end position="124"/>
    </location>
</feature>
<dbReference type="EMBL" id="MU155414">
    <property type="protein sequence ID" value="KAF9473824.1"/>
    <property type="molecule type" value="Genomic_DNA"/>
</dbReference>
<evidence type="ECO:0000313" key="3">
    <source>
        <dbReference type="EMBL" id="KAF9473824.1"/>
    </source>
</evidence>
<proteinExistence type="predicted"/>
<feature type="region of interest" description="Disordered" evidence="1">
    <location>
        <begin position="320"/>
        <end position="357"/>
    </location>
</feature>
<reference evidence="3" key="1">
    <citation type="submission" date="2020-11" db="EMBL/GenBank/DDBJ databases">
        <authorList>
            <consortium name="DOE Joint Genome Institute"/>
            <person name="Ahrendt S."/>
            <person name="Riley R."/>
            <person name="Andreopoulos W."/>
            <person name="Labutti K."/>
            <person name="Pangilinan J."/>
            <person name="Ruiz-Duenas F.J."/>
            <person name="Barrasa J.M."/>
            <person name="Sanchez-Garcia M."/>
            <person name="Camarero S."/>
            <person name="Miyauchi S."/>
            <person name="Serrano A."/>
            <person name="Linde D."/>
            <person name="Babiker R."/>
            <person name="Drula E."/>
            <person name="Ayuso-Fernandez I."/>
            <person name="Pacheco R."/>
            <person name="Padilla G."/>
            <person name="Ferreira P."/>
            <person name="Barriuso J."/>
            <person name="Kellner H."/>
            <person name="Castanera R."/>
            <person name="Alfaro M."/>
            <person name="Ramirez L."/>
            <person name="Pisabarro A.G."/>
            <person name="Kuo A."/>
            <person name="Tritt A."/>
            <person name="Lipzen A."/>
            <person name="He G."/>
            <person name="Yan M."/>
            <person name="Ng V."/>
            <person name="Cullen D."/>
            <person name="Martin F."/>
            <person name="Rosso M.-N."/>
            <person name="Henrissat B."/>
            <person name="Hibbett D."/>
            <person name="Martinez A.T."/>
            <person name="Grigoriev I.V."/>
        </authorList>
    </citation>
    <scope>NUCLEOTIDE SEQUENCE</scope>
    <source>
        <strain evidence="3">CIRM-BRFM 674</strain>
    </source>
</reference>